<keyword evidence="3" id="KW-0378">Hydrolase</keyword>
<evidence type="ECO:0000256" key="5">
    <source>
        <dbReference type="ARBA" id="ARBA00022984"/>
    </source>
</evidence>
<reference evidence="12 13" key="4">
    <citation type="journal article" date="2009" name="Appl. Environ. Microbiol.">
        <title>Comparative genome-wide transcriptional profiling of Azorhizobium caulinodans ORS571 grown under free-living and symbiotic conditions.</title>
        <authorList>
            <person name="Tsukada S."/>
            <person name="Aono T."/>
            <person name="Akiba N."/>
            <person name="Lee KB."/>
            <person name="Liu CT."/>
            <person name="Toyazaki H."/>
            <person name="Oyaizu H."/>
        </authorList>
    </citation>
    <scope>NUCLEOTIDE SEQUENCE [LARGE SCALE GENOMIC DNA]</scope>
    <source>
        <strain evidence="13">ATCC 43989 / DSM 5975 / JCM 20966 / LMG 6465 / NBRC 14845 / NCIMB 13405 / ORS 571</strain>
    </source>
</reference>
<accession>A8HV22</accession>
<dbReference type="PRINTS" id="PR00725">
    <property type="entry name" value="DADACBPTASE1"/>
</dbReference>
<dbReference type="eggNOG" id="COG1686">
    <property type="taxonomic scope" value="Bacteria"/>
</dbReference>
<dbReference type="KEGG" id="azc:AZC_1002"/>
<keyword evidence="13" id="KW-1185">Reference proteome</keyword>
<reference evidence="13" key="2">
    <citation type="submission" date="2007-04" db="EMBL/GenBank/DDBJ databases">
        <title>Complete genome sequence of the nitrogen-fixing bacterium Azorhizobium caulinodans ORS571.</title>
        <authorList>
            <person name="Lee K.B."/>
            <person name="Backer P.D."/>
            <person name="Aono T."/>
            <person name="Liu C.T."/>
            <person name="Suzuki S."/>
            <person name="Suzuki T."/>
            <person name="Kaneko T."/>
            <person name="Yamada M."/>
            <person name="Tabata S."/>
            <person name="Kupfer D.M."/>
            <person name="Najar F.Z."/>
            <person name="Wiley G.B."/>
            <person name="Roe B."/>
            <person name="Binnewies T."/>
            <person name="Ussery D."/>
            <person name="Vereecke D."/>
            <person name="Gevers D."/>
            <person name="Holsters M."/>
            <person name="Oyaizu H."/>
        </authorList>
    </citation>
    <scope>NUCLEOTIDE SEQUENCE [LARGE SCALE GENOMIC DNA]</scope>
    <source>
        <strain evidence="13">ATCC 43989 / DSM 5975 / JCM 20966 / LMG 6465 / NBRC 14845 / NCIMB 13405 / ORS 571</strain>
    </source>
</reference>
<evidence type="ECO:0000256" key="9">
    <source>
        <dbReference type="RuleBase" id="RU004016"/>
    </source>
</evidence>
<reference evidence="12 13" key="6">
    <citation type="journal article" date="2011" name="Appl. Environ. Microbiol.">
        <title>Involvement of the azorhizobial chromosome partition gene (parA) in the onset of bacteroid differentiation during Sesbania rostrata stem nodule development.</title>
        <authorList>
            <person name="Liu CT."/>
            <person name="Lee KB."/>
            <person name="Wang YS."/>
            <person name="Peng MH."/>
            <person name="Lee KT."/>
            <person name="Suzuki S."/>
            <person name="Suzuki T."/>
            <person name="Oyaizu H."/>
        </authorList>
    </citation>
    <scope>NUCLEOTIDE SEQUENCE [LARGE SCALE GENOMIC DNA]</scope>
    <source>
        <strain evidence="13">ATCC 43989 / DSM 5975 / JCM 20966 / LMG 6465 / NBRC 14845 / NCIMB 13405 / ORS 571</strain>
    </source>
</reference>
<dbReference type="Gene3D" id="3.40.710.10">
    <property type="entry name" value="DD-peptidase/beta-lactamase superfamily"/>
    <property type="match status" value="1"/>
</dbReference>
<dbReference type="PANTHER" id="PTHR21581:SF6">
    <property type="entry name" value="TRAFFICKING PROTEIN PARTICLE COMPLEX SUBUNIT 12"/>
    <property type="match status" value="1"/>
</dbReference>
<feature type="active site" description="Acyl-ester intermediate" evidence="7">
    <location>
        <position position="104"/>
    </location>
</feature>
<keyword evidence="12" id="KW-0645">Protease</keyword>
<reference evidence="12 13" key="5">
    <citation type="journal article" date="2010" name="Appl. Environ. Microbiol.">
        <title>phrR-like gene praR of Azorhizobium caulinodans ORS571 is essential for symbiosis with Sesbania rostrata and is involved in expression of reb genes.</title>
        <authorList>
            <person name="Akiba N."/>
            <person name="Aono T."/>
            <person name="Toyazaki H."/>
            <person name="Sato S."/>
            <person name="Oyaizu H."/>
        </authorList>
    </citation>
    <scope>NUCLEOTIDE SEQUENCE [LARGE SCALE GENOMIC DNA]</scope>
    <source>
        <strain evidence="13">ATCC 43989 / DSM 5975 / JCM 20966 / LMG 6465 / NBRC 14845 / NCIMB 13405 / ORS 571</strain>
    </source>
</reference>
<dbReference type="InterPro" id="IPR012338">
    <property type="entry name" value="Beta-lactam/transpept-like"/>
</dbReference>
<feature type="active site" evidence="7">
    <location>
        <position position="164"/>
    </location>
</feature>
<keyword evidence="2" id="KW-0732">Signal</keyword>
<feature type="binding site" evidence="8">
    <location>
        <position position="266"/>
    </location>
    <ligand>
        <name>substrate</name>
    </ligand>
</feature>
<feature type="region of interest" description="Disordered" evidence="10">
    <location>
        <begin position="405"/>
        <end position="512"/>
    </location>
</feature>
<evidence type="ECO:0000256" key="10">
    <source>
        <dbReference type="SAM" id="MobiDB-lite"/>
    </source>
</evidence>
<evidence type="ECO:0000313" key="12">
    <source>
        <dbReference type="EMBL" id="BAF87000.1"/>
    </source>
</evidence>
<feature type="domain" description="Peptidase S11 D-alanyl-D-alanine carboxypeptidase A N-terminal" evidence="11">
    <location>
        <begin position="73"/>
        <end position="296"/>
    </location>
</feature>
<evidence type="ECO:0000256" key="8">
    <source>
        <dbReference type="PIRSR" id="PIRSR618044-2"/>
    </source>
</evidence>
<dbReference type="STRING" id="438753.AZC_1002"/>
<keyword evidence="12" id="KW-0121">Carboxypeptidase</keyword>
<dbReference type="HOGENOM" id="CLU_027070_1_4_5"/>
<protein>
    <submittedName>
        <fullName evidence="12">Serine-type D-Ala-D-Ala carboxypeptidase</fullName>
    </submittedName>
</protein>
<evidence type="ECO:0000256" key="4">
    <source>
        <dbReference type="ARBA" id="ARBA00022960"/>
    </source>
</evidence>
<dbReference type="SUPFAM" id="SSF56601">
    <property type="entry name" value="beta-lactamase/transpeptidase-like"/>
    <property type="match status" value="1"/>
</dbReference>
<proteinExistence type="inferred from homology"/>
<organism evidence="12 13">
    <name type="scientific">Azorhizobium caulinodans (strain ATCC 43989 / DSM 5975 / JCM 20966 / LMG 6465 / NBRC 14845 / NCIMB 13405 / ORS 571)</name>
    <dbReference type="NCBI Taxonomy" id="438753"/>
    <lineage>
        <taxon>Bacteria</taxon>
        <taxon>Pseudomonadati</taxon>
        <taxon>Pseudomonadota</taxon>
        <taxon>Alphaproteobacteria</taxon>
        <taxon>Hyphomicrobiales</taxon>
        <taxon>Xanthobacteraceae</taxon>
        <taxon>Azorhizobium</taxon>
    </lineage>
</organism>
<keyword evidence="4" id="KW-0133">Cell shape</keyword>
<reference evidence="12 13" key="3">
    <citation type="journal article" date="2008" name="BMC Genomics">
        <title>The genome of the versatile nitrogen fixer Azorhizobium caulinodans ORS571.</title>
        <authorList>
            <person name="Lee KB."/>
            <person name="Backer P.D."/>
            <person name="Aono T."/>
            <person name="Liu CT."/>
            <person name="Suzuki S."/>
            <person name="Suzuki T."/>
            <person name="Kaneko T."/>
            <person name="Yamada M."/>
            <person name="Tabata S."/>
            <person name="Kupfer D.M."/>
            <person name="Najar F.Z."/>
            <person name="Wiley G.B."/>
            <person name="Roe B."/>
            <person name="Binnewies T.T."/>
            <person name="Ussery D.W."/>
            <person name="D'Haeze W."/>
            <person name="Herder J.D."/>
            <person name="Gevers D."/>
            <person name="Vereecke D."/>
            <person name="Holsters M."/>
            <person name="Oyaizu H."/>
        </authorList>
    </citation>
    <scope>NUCLEOTIDE SEQUENCE [LARGE SCALE GENOMIC DNA]</scope>
    <source>
        <strain evidence="13">ATCC 43989 / DSM 5975 / JCM 20966 / LMG 6465 / NBRC 14845 / NCIMB 13405 / ORS 571</strain>
    </source>
</reference>
<evidence type="ECO:0000256" key="1">
    <source>
        <dbReference type="ARBA" id="ARBA00007164"/>
    </source>
</evidence>
<evidence type="ECO:0000313" key="13">
    <source>
        <dbReference type="Proteomes" id="UP000000270"/>
    </source>
</evidence>
<dbReference type="GO" id="GO:0006508">
    <property type="term" value="P:proteolysis"/>
    <property type="evidence" value="ECO:0007669"/>
    <property type="project" value="InterPro"/>
</dbReference>
<keyword evidence="5" id="KW-0573">Peptidoglycan synthesis</keyword>
<dbReference type="InterPro" id="IPR001967">
    <property type="entry name" value="Peptidase_S11_N"/>
</dbReference>
<evidence type="ECO:0000256" key="6">
    <source>
        <dbReference type="ARBA" id="ARBA00023316"/>
    </source>
</evidence>
<dbReference type="Pfam" id="PF00768">
    <property type="entry name" value="Peptidase_S11"/>
    <property type="match status" value="1"/>
</dbReference>
<gene>
    <name evidence="12" type="ordered locus">AZC_1002</name>
</gene>
<keyword evidence="6" id="KW-0961">Cell wall biogenesis/degradation</keyword>
<dbReference type="InterPro" id="IPR018044">
    <property type="entry name" value="Peptidase_S11"/>
</dbReference>
<sequence length="512" mass="53932">MAWADRTVPRRCLCRVQMRAEHRWPSCRRRAQREPAVPDLFRLSARLRAAVSPARGALVRLLSATALLCAAGASVNAAPVLLVEADTGRVLEQQDAGKPWYPASVTKLMTVYVALNAVKEGRISFDSLLTVSPLAASQQPSKMGFKPGTQLTLENALRMLMVKSANDMAVVIAEGVGGSMPAFVEEMNDTAERLGMAGTHYNNPNGLPDPGQITTARDLAVLARALIYHFPEQETLFRIPAMRLGKVVYRNYNRLIDRYPGADGMKTGFICSAGFNLVATATRGNKRLIAVILGAPSAVARTEQAAMLLEKGFQPSWSIFASAAPTLNSIQDTGGEPTDMKPYICGGKRKELASENEDDAIFGASGTATSYATQAAAAAGFSGKNPGAALLQNLPPSMPPVDVFIGPKNAPLPPESAFPAEEKKPTAAKPGDKKAHGTATASTGTPPKPQGNAAAARPNATLSNSEKMGLKPQPAPAPKPAQKPAQASADKPKPKTQGNGQDDSAPAQKPGG</sequence>
<name>A8HV22_AZOC5</name>
<dbReference type="Proteomes" id="UP000000270">
    <property type="component" value="Chromosome"/>
</dbReference>
<evidence type="ECO:0000256" key="3">
    <source>
        <dbReference type="ARBA" id="ARBA00022801"/>
    </source>
</evidence>
<dbReference type="GO" id="GO:0009252">
    <property type="term" value="P:peptidoglycan biosynthetic process"/>
    <property type="evidence" value="ECO:0007669"/>
    <property type="project" value="UniProtKB-KW"/>
</dbReference>
<evidence type="ECO:0000256" key="7">
    <source>
        <dbReference type="PIRSR" id="PIRSR618044-1"/>
    </source>
</evidence>
<dbReference type="AlphaFoldDB" id="A8HV22"/>
<evidence type="ECO:0000256" key="2">
    <source>
        <dbReference type="ARBA" id="ARBA00022729"/>
    </source>
</evidence>
<dbReference type="PANTHER" id="PTHR21581">
    <property type="entry name" value="D-ALANYL-D-ALANINE CARBOXYPEPTIDASE"/>
    <property type="match status" value="1"/>
</dbReference>
<evidence type="ECO:0000259" key="11">
    <source>
        <dbReference type="Pfam" id="PF00768"/>
    </source>
</evidence>
<dbReference type="GO" id="GO:0071555">
    <property type="term" value="P:cell wall organization"/>
    <property type="evidence" value="ECO:0007669"/>
    <property type="project" value="UniProtKB-KW"/>
</dbReference>
<dbReference type="EMBL" id="AP009384">
    <property type="protein sequence ID" value="BAF87000.1"/>
    <property type="molecule type" value="Genomic_DNA"/>
</dbReference>
<feature type="compositionally biased region" description="Basic and acidic residues" evidence="10">
    <location>
        <begin position="420"/>
        <end position="435"/>
    </location>
</feature>
<dbReference type="GO" id="GO:0009002">
    <property type="term" value="F:serine-type D-Ala-D-Ala carboxypeptidase activity"/>
    <property type="evidence" value="ECO:0007669"/>
    <property type="project" value="InterPro"/>
</dbReference>
<dbReference type="GO" id="GO:0008360">
    <property type="term" value="P:regulation of cell shape"/>
    <property type="evidence" value="ECO:0007669"/>
    <property type="project" value="UniProtKB-KW"/>
</dbReference>
<comment type="similarity">
    <text evidence="1 9">Belongs to the peptidase S11 family.</text>
</comment>
<feature type="active site" description="Proton acceptor" evidence="7">
    <location>
        <position position="107"/>
    </location>
</feature>
<reference evidence="12 13" key="1">
    <citation type="journal article" date="2007" name="Appl. Environ. Microbiol.">
        <title>Rhizobial factors required for stem nodule maturation and maintenance in Sesbania rostrata-Azorhizobium caulinodans ORS571 symbiosis.</title>
        <authorList>
            <person name="Suzuki S."/>
            <person name="Aono T."/>
            <person name="Lee KB."/>
            <person name="Suzuki T."/>
            <person name="Liu CT."/>
            <person name="Miwa H."/>
            <person name="Wakao S."/>
            <person name="Iki T."/>
            <person name="Oyaizu H."/>
        </authorList>
    </citation>
    <scope>NUCLEOTIDE SEQUENCE [LARGE SCALE GENOMIC DNA]</scope>
    <source>
        <strain evidence="13">ATCC 43989 / DSM 5975 / JCM 20966 / LMG 6465 / NBRC 14845 / NCIMB 13405 / ORS 571</strain>
    </source>
</reference>